<dbReference type="Gene3D" id="2.30.130.30">
    <property type="entry name" value="Hypothetical protein"/>
    <property type="match status" value="1"/>
</dbReference>
<evidence type="ECO:0000313" key="2">
    <source>
        <dbReference type="Proteomes" id="UP001255601"/>
    </source>
</evidence>
<dbReference type="AlphaFoldDB" id="A0AAJ2EU24"/>
<sequence>MKVLLSINPEHVENIFKGIKTFEFRRKVFARKDVKTVVVYCTMPVGKIVGEFDIESILMDQPGEIWKKTHGGSGISKDFFFQYFSGREIAYALKIGDVREYDEHVDPNDVLDNFTPPQSYMYMRDERRKDRSRDQLELL</sequence>
<dbReference type="Proteomes" id="UP001255601">
    <property type="component" value="Unassembled WGS sequence"/>
</dbReference>
<proteinExistence type="predicted"/>
<name>A0AAJ2EU24_9HYPH</name>
<dbReference type="SUPFAM" id="SSF88697">
    <property type="entry name" value="PUA domain-like"/>
    <property type="match status" value="1"/>
</dbReference>
<dbReference type="EMBL" id="JAVIZC010000001">
    <property type="protein sequence ID" value="MDR6100992.1"/>
    <property type="molecule type" value="Genomic_DNA"/>
</dbReference>
<protein>
    <submittedName>
        <fullName evidence="1">Transcriptional regulator</fullName>
    </submittedName>
</protein>
<comment type="caution">
    <text evidence="1">The sequence shown here is derived from an EMBL/GenBank/DDBJ whole genome shotgun (WGS) entry which is preliminary data.</text>
</comment>
<dbReference type="RefSeq" id="WP_309769940.1">
    <property type="nucleotide sequence ID" value="NZ_JAVIZC010000001.1"/>
</dbReference>
<gene>
    <name evidence="1" type="ORF">QE369_001170</name>
</gene>
<dbReference type="InterPro" id="IPR015947">
    <property type="entry name" value="PUA-like_sf"/>
</dbReference>
<organism evidence="1 2">
    <name type="scientific">Agrobacterium larrymoorei</name>
    <dbReference type="NCBI Taxonomy" id="160699"/>
    <lineage>
        <taxon>Bacteria</taxon>
        <taxon>Pseudomonadati</taxon>
        <taxon>Pseudomonadota</taxon>
        <taxon>Alphaproteobacteria</taxon>
        <taxon>Hyphomicrobiales</taxon>
        <taxon>Rhizobiaceae</taxon>
        <taxon>Rhizobium/Agrobacterium group</taxon>
        <taxon>Agrobacterium</taxon>
    </lineage>
</organism>
<accession>A0AAJ2EU24</accession>
<reference evidence="1" key="1">
    <citation type="submission" date="2023-08" db="EMBL/GenBank/DDBJ databases">
        <title>Functional and genomic diversity of the sorghum phyllosphere microbiome.</title>
        <authorList>
            <person name="Shade A."/>
        </authorList>
    </citation>
    <scope>NUCLEOTIDE SEQUENCE</scope>
    <source>
        <strain evidence="1">SORGH_AS_0974</strain>
    </source>
</reference>
<evidence type="ECO:0000313" key="1">
    <source>
        <dbReference type="EMBL" id="MDR6100992.1"/>
    </source>
</evidence>